<feature type="transmembrane region" description="Helical" evidence="2">
    <location>
        <begin position="53"/>
        <end position="71"/>
    </location>
</feature>
<dbReference type="PaxDb" id="243159-AFE_0873"/>
<evidence type="ECO:0000313" key="4">
    <source>
        <dbReference type="Proteomes" id="UP000001362"/>
    </source>
</evidence>
<feature type="region of interest" description="Disordered" evidence="1">
    <location>
        <begin position="1"/>
        <end position="23"/>
    </location>
</feature>
<dbReference type="KEGG" id="afr:AFE_0873"/>
<protein>
    <submittedName>
        <fullName evidence="3">Uncharacterized protein</fullName>
    </submittedName>
</protein>
<reference evidence="3 4" key="1">
    <citation type="journal article" date="2008" name="BMC Genomics">
        <title>Acidithiobacillus ferrooxidans metabolism: from genome sequence to industrial applications.</title>
        <authorList>
            <person name="Valdes J."/>
            <person name="Pedroso I."/>
            <person name="Quatrini R."/>
            <person name="Dodson R.J."/>
            <person name="Tettelin H."/>
            <person name="Blake R.II."/>
            <person name="Eisen J.A."/>
            <person name="Holmes D.S."/>
        </authorList>
    </citation>
    <scope>NUCLEOTIDE SEQUENCE [LARGE SCALE GENOMIC DNA]</scope>
    <source>
        <strain evidence="4">ATCC 23270 / DSM 14882 / CIP 104768 / NCIMB 8455</strain>
    </source>
</reference>
<dbReference type="EMBL" id="CP001219">
    <property type="protein sequence ID" value="ACK78471.1"/>
    <property type="molecule type" value="Genomic_DNA"/>
</dbReference>
<dbReference type="AlphaFoldDB" id="B7J6T5"/>
<dbReference type="Proteomes" id="UP000001362">
    <property type="component" value="Chromosome"/>
</dbReference>
<keyword evidence="4" id="KW-1185">Reference proteome</keyword>
<name>B7J6T5_ACIF2</name>
<evidence type="ECO:0000256" key="2">
    <source>
        <dbReference type="SAM" id="Phobius"/>
    </source>
</evidence>
<keyword evidence="2" id="KW-0812">Transmembrane</keyword>
<keyword evidence="2" id="KW-1133">Transmembrane helix</keyword>
<accession>B7J6T5</accession>
<keyword evidence="2" id="KW-0472">Membrane</keyword>
<organism evidence="3 4">
    <name type="scientific">Acidithiobacillus ferrooxidans (strain ATCC 23270 / DSM 14882 / CIP 104768 / NCIMB 8455)</name>
    <name type="common">Ferrobacillus ferrooxidans (strain ATCC 23270)</name>
    <dbReference type="NCBI Taxonomy" id="243159"/>
    <lineage>
        <taxon>Bacteria</taxon>
        <taxon>Pseudomonadati</taxon>
        <taxon>Pseudomonadota</taxon>
        <taxon>Acidithiobacillia</taxon>
        <taxon>Acidithiobacillales</taxon>
        <taxon>Acidithiobacillaceae</taxon>
        <taxon>Acidithiobacillus</taxon>
    </lineage>
</organism>
<sequence>MGRGGFESVKSYPQERYRGRNHGMQDKQPCLAVFFVDGGTLEEDRMATKTRKFTIMGVLLILATIVFLQQAPETKGTTTQAPPANQLFVPHTGHHATLLPAP</sequence>
<proteinExistence type="predicted"/>
<dbReference type="HOGENOM" id="CLU_2271271_0_0_6"/>
<evidence type="ECO:0000256" key="1">
    <source>
        <dbReference type="SAM" id="MobiDB-lite"/>
    </source>
</evidence>
<gene>
    <name evidence="3" type="ordered locus">AFE_0873</name>
</gene>
<evidence type="ECO:0000313" key="3">
    <source>
        <dbReference type="EMBL" id="ACK78471.1"/>
    </source>
</evidence>